<accession>A0ABS8TIB7</accession>
<keyword evidence="4" id="KW-0175">Coiled coil</keyword>
<comment type="similarity">
    <text evidence="2">Belongs to the GCF family.</text>
</comment>
<feature type="coiled-coil region" evidence="4">
    <location>
        <begin position="62"/>
        <end position="98"/>
    </location>
</feature>
<dbReference type="InterPro" id="IPR022783">
    <property type="entry name" value="GCFC_dom"/>
</dbReference>
<keyword evidence="3" id="KW-0539">Nucleus</keyword>
<evidence type="ECO:0000313" key="7">
    <source>
        <dbReference type="EMBL" id="MCD7470948.1"/>
    </source>
</evidence>
<evidence type="ECO:0000259" key="6">
    <source>
        <dbReference type="Pfam" id="PF07842"/>
    </source>
</evidence>
<feature type="domain" description="GCF C-terminal" evidence="6">
    <location>
        <begin position="229"/>
        <end position="433"/>
    </location>
</feature>
<evidence type="ECO:0000256" key="2">
    <source>
        <dbReference type="ARBA" id="ARBA00010801"/>
    </source>
</evidence>
<dbReference type="PANTHER" id="PTHR12214">
    <property type="entry name" value="GC-RICH SEQUENCE DNA-BINDING FACTOR"/>
    <property type="match status" value="1"/>
</dbReference>
<gene>
    <name evidence="7" type="ORF">HAX54_011192</name>
</gene>
<name>A0ABS8TIB7_DATST</name>
<keyword evidence="8" id="KW-1185">Reference proteome</keyword>
<feature type="compositionally biased region" description="Basic and acidic residues" evidence="5">
    <location>
        <begin position="142"/>
        <end position="159"/>
    </location>
</feature>
<feature type="region of interest" description="Disordered" evidence="5">
    <location>
        <begin position="141"/>
        <end position="171"/>
    </location>
</feature>
<dbReference type="Proteomes" id="UP000823775">
    <property type="component" value="Unassembled WGS sequence"/>
</dbReference>
<evidence type="ECO:0000313" key="8">
    <source>
        <dbReference type="Proteomes" id="UP000823775"/>
    </source>
</evidence>
<dbReference type="EMBL" id="JACEIK010001633">
    <property type="protein sequence ID" value="MCD7470948.1"/>
    <property type="molecule type" value="Genomic_DNA"/>
</dbReference>
<dbReference type="Pfam" id="PF07842">
    <property type="entry name" value="GCFC"/>
    <property type="match status" value="1"/>
</dbReference>
<evidence type="ECO:0000256" key="4">
    <source>
        <dbReference type="SAM" id="Coils"/>
    </source>
</evidence>
<feature type="non-terminal residue" evidence="7">
    <location>
        <position position="1"/>
    </location>
</feature>
<proteinExistence type="inferred from homology"/>
<feature type="region of interest" description="Disordered" evidence="5">
    <location>
        <begin position="183"/>
        <end position="205"/>
    </location>
</feature>
<comment type="subcellular location">
    <subcellularLocation>
        <location evidence="1">Nucleus</location>
    </subcellularLocation>
</comment>
<reference evidence="7 8" key="1">
    <citation type="journal article" date="2021" name="BMC Genomics">
        <title>Datura genome reveals duplications of psychoactive alkaloid biosynthetic genes and high mutation rate following tissue culture.</title>
        <authorList>
            <person name="Rajewski A."/>
            <person name="Carter-House D."/>
            <person name="Stajich J."/>
            <person name="Litt A."/>
        </authorList>
    </citation>
    <scope>NUCLEOTIDE SEQUENCE [LARGE SCALE GENOMIC DNA]</scope>
    <source>
        <strain evidence="7">AR-01</strain>
    </source>
</reference>
<evidence type="ECO:0000256" key="3">
    <source>
        <dbReference type="ARBA" id="ARBA00023242"/>
    </source>
</evidence>
<dbReference type="PANTHER" id="PTHR12214:SF0">
    <property type="entry name" value="LD29489P"/>
    <property type="match status" value="1"/>
</dbReference>
<comment type="caution">
    <text evidence="7">The sequence shown here is derived from an EMBL/GenBank/DDBJ whole genome shotgun (WGS) entry which is preliminary data.</text>
</comment>
<protein>
    <recommendedName>
        <fullName evidence="6">GCF C-terminal domain-containing protein</fullName>
    </recommendedName>
</protein>
<organism evidence="7 8">
    <name type="scientific">Datura stramonium</name>
    <name type="common">Jimsonweed</name>
    <name type="synonym">Common thornapple</name>
    <dbReference type="NCBI Taxonomy" id="4076"/>
    <lineage>
        <taxon>Eukaryota</taxon>
        <taxon>Viridiplantae</taxon>
        <taxon>Streptophyta</taxon>
        <taxon>Embryophyta</taxon>
        <taxon>Tracheophyta</taxon>
        <taxon>Spermatophyta</taxon>
        <taxon>Magnoliopsida</taxon>
        <taxon>eudicotyledons</taxon>
        <taxon>Gunneridae</taxon>
        <taxon>Pentapetalae</taxon>
        <taxon>asterids</taxon>
        <taxon>lamiids</taxon>
        <taxon>Solanales</taxon>
        <taxon>Solanaceae</taxon>
        <taxon>Solanoideae</taxon>
        <taxon>Datureae</taxon>
        <taxon>Datura</taxon>
    </lineage>
</organism>
<dbReference type="InterPro" id="IPR012890">
    <property type="entry name" value="GCFC2-like"/>
</dbReference>
<evidence type="ECO:0000256" key="5">
    <source>
        <dbReference type="SAM" id="MobiDB-lite"/>
    </source>
</evidence>
<sequence>ETHGRTVASLNKTEENLSASLSKVTTLESSLSAAGEKYMFMQKLRDFVSVICALLQDKGPYIEELEDQMQKLHEERAAAILERRTADNDDEMRELEAAVNAARQVLSRGGSNAATIEAATSAAQAATVAMRKGGDLPVELDEFGRDGNLQKRMDTTRRAEARKRRRVKNDVKRMSAIKCDSSYQKIEGESSTDESDSESTAYQSNRDQLLQVSEQIFGDAHEEYSQLSVVVEKFDRWKKYYASSYRDAYMSLSIPVIFSPYVRLELLKWDPLHENTDFMDMNWHNSLFNYGLPPEGESEISADDTDANLIPQLVEKLAIPILHNQLANCWDMLSTRETECAVSSVRLVLRYGPFSSSALSNLVAVLRDRLADAVANLKIPTWDTLVMRAVPDAARVAAYRFGMSIRLIRNICLFHEIFAISVLEELVLDQLLSGKILPHLRSIQSNIHDAVTRTERVVTSLHGVWAGPKVTGDCSPKLRPLVDYLLKLARVLEKKHLSSNGEIETSKFARRLKKMLVELNQYDYARDISRTFNIKEAL</sequence>
<evidence type="ECO:0000256" key="1">
    <source>
        <dbReference type="ARBA" id="ARBA00004123"/>
    </source>
</evidence>